<organism evidence="5 6">
    <name type="scientific">Geranomyces variabilis</name>
    <dbReference type="NCBI Taxonomy" id="109894"/>
    <lineage>
        <taxon>Eukaryota</taxon>
        <taxon>Fungi</taxon>
        <taxon>Fungi incertae sedis</taxon>
        <taxon>Chytridiomycota</taxon>
        <taxon>Chytridiomycota incertae sedis</taxon>
        <taxon>Chytridiomycetes</taxon>
        <taxon>Spizellomycetales</taxon>
        <taxon>Powellomycetaceae</taxon>
        <taxon>Geranomyces</taxon>
    </lineage>
</organism>
<dbReference type="SMART" id="SM00666">
    <property type="entry name" value="PB1"/>
    <property type="match status" value="1"/>
</dbReference>
<feature type="compositionally biased region" description="Polar residues" evidence="1">
    <location>
        <begin position="775"/>
        <end position="790"/>
    </location>
</feature>
<feature type="compositionally biased region" description="Polar residues" evidence="1">
    <location>
        <begin position="899"/>
        <end position="921"/>
    </location>
</feature>
<dbReference type="SUPFAM" id="SSF48065">
    <property type="entry name" value="DBL homology domain (DH-domain)"/>
    <property type="match status" value="1"/>
</dbReference>
<comment type="caution">
    <text evidence="5">The sequence shown here is derived from an EMBL/GenBank/DDBJ whole genome shotgun (WGS) entry which is preliminary data.</text>
</comment>
<feature type="domain" description="DH" evidence="3">
    <location>
        <begin position="175"/>
        <end position="349"/>
    </location>
</feature>
<dbReference type="GO" id="GO:0043332">
    <property type="term" value="C:mating projection tip"/>
    <property type="evidence" value="ECO:0007669"/>
    <property type="project" value="TreeGrafter"/>
</dbReference>
<dbReference type="Gene3D" id="2.30.29.30">
    <property type="entry name" value="Pleckstrin-homology domain (PH domain)/Phosphotyrosine-binding domain (PTB)"/>
    <property type="match status" value="1"/>
</dbReference>
<feature type="compositionally biased region" description="Polar residues" evidence="1">
    <location>
        <begin position="559"/>
        <end position="579"/>
    </location>
</feature>
<dbReference type="InterPro" id="IPR035899">
    <property type="entry name" value="DBL_dom_sf"/>
</dbReference>
<dbReference type="PROSITE" id="PS50003">
    <property type="entry name" value="PH_DOMAIN"/>
    <property type="match status" value="1"/>
</dbReference>
<dbReference type="Pfam" id="PF00621">
    <property type="entry name" value="RhoGEF"/>
    <property type="match status" value="1"/>
</dbReference>
<keyword evidence="6" id="KW-1185">Reference proteome</keyword>
<reference evidence="5" key="1">
    <citation type="submission" date="2020-05" db="EMBL/GenBank/DDBJ databases">
        <title>Phylogenomic resolution of chytrid fungi.</title>
        <authorList>
            <person name="Stajich J.E."/>
            <person name="Amses K."/>
            <person name="Simmons R."/>
            <person name="Seto K."/>
            <person name="Myers J."/>
            <person name="Bonds A."/>
            <person name="Quandt C.A."/>
            <person name="Barry K."/>
            <person name="Liu P."/>
            <person name="Grigoriev I."/>
            <person name="Longcore J.E."/>
            <person name="James T.Y."/>
        </authorList>
    </citation>
    <scope>NUCLEOTIDE SEQUENCE</scope>
    <source>
        <strain evidence="5">JEL0379</strain>
    </source>
</reference>
<dbReference type="GO" id="GO:0031106">
    <property type="term" value="P:septin ring organization"/>
    <property type="evidence" value="ECO:0007669"/>
    <property type="project" value="TreeGrafter"/>
</dbReference>
<dbReference type="InterPro" id="IPR011993">
    <property type="entry name" value="PH-like_dom_sf"/>
</dbReference>
<feature type="compositionally biased region" description="Low complexity" evidence="1">
    <location>
        <begin position="751"/>
        <end position="762"/>
    </location>
</feature>
<evidence type="ECO:0000259" key="2">
    <source>
        <dbReference type="PROSITE" id="PS50003"/>
    </source>
</evidence>
<dbReference type="GO" id="GO:0005737">
    <property type="term" value="C:cytoplasm"/>
    <property type="evidence" value="ECO:0007669"/>
    <property type="project" value="TreeGrafter"/>
</dbReference>
<dbReference type="AlphaFoldDB" id="A0AAD5TLS9"/>
<dbReference type="GO" id="GO:0030010">
    <property type="term" value="P:establishment of cell polarity"/>
    <property type="evidence" value="ECO:0007669"/>
    <property type="project" value="TreeGrafter"/>
</dbReference>
<dbReference type="EMBL" id="JADGJQ010000020">
    <property type="protein sequence ID" value="KAJ3179607.1"/>
    <property type="molecule type" value="Genomic_DNA"/>
</dbReference>
<dbReference type="PROSITE" id="PS50010">
    <property type="entry name" value="DH_2"/>
    <property type="match status" value="1"/>
</dbReference>
<feature type="compositionally biased region" description="Pro residues" evidence="1">
    <location>
        <begin position="796"/>
        <end position="810"/>
    </location>
</feature>
<dbReference type="Gene3D" id="1.20.900.10">
    <property type="entry name" value="Dbl homology (DH) domain"/>
    <property type="match status" value="1"/>
</dbReference>
<feature type="compositionally biased region" description="Pro residues" evidence="1">
    <location>
        <begin position="706"/>
        <end position="718"/>
    </location>
</feature>
<name>A0AAD5TLS9_9FUNG</name>
<feature type="compositionally biased region" description="Polar residues" evidence="1">
    <location>
        <begin position="503"/>
        <end position="513"/>
    </location>
</feature>
<dbReference type="SMART" id="SM00325">
    <property type="entry name" value="RhoGEF"/>
    <property type="match status" value="1"/>
</dbReference>
<dbReference type="CDD" id="cd05992">
    <property type="entry name" value="PB1"/>
    <property type="match status" value="1"/>
</dbReference>
<dbReference type="GO" id="GO:0000935">
    <property type="term" value="C:division septum"/>
    <property type="evidence" value="ECO:0007669"/>
    <property type="project" value="TreeGrafter"/>
</dbReference>
<evidence type="ECO:0000259" key="3">
    <source>
        <dbReference type="PROSITE" id="PS50010"/>
    </source>
</evidence>
<accession>A0AAD5TLS9</accession>
<feature type="region of interest" description="Disordered" evidence="1">
    <location>
        <begin position="501"/>
        <end position="958"/>
    </location>
</feature>
<feature type="compositionally biased region" description="Basic and acidic residues" evidence="1">
    <location>
        <begin position="719"/>
        <end position="728"/>
    </location>
</feature>
<dbReference type="CDD" id="cd00160">
    <property type="entry name" value="RhoGEF"/>
    <property type="match status" value="1"/>
</dbReference>
<feature type="compositionally biased region" description="Basic and acidic residues" evidence="1">
    <location>
        <begin position="530"/>
        <end position="545"/>
    </location>
</feature>
<dbReference type="Pfam" id="PF06395">
    <property type="entry name" value="CDC24"/>
    <property type="match status" value="1"/>
</dbReference>
<feature type="compositionally biased region" description="Polar residues" evidence="1">
    <location>
        <begin position="827"/>
        <end position="836"/>
    </location>
</feature>
<dbReference type="GO" id="GO:0005634">
    <property type="term" value="C:nucleus"/>
    <property type="evidence" value="ECO:0007669"/>
    <property type="project" value="TreeGrafter"/>
</dbReference>
<dbReference type="PANTHER" id="PTHR47339:SF1">
    <property type="entry name" value="CELL DIVISION CONTROL PROTEIN 24"/>
    <property type="match status" value="1"/>
</dbReference>
<feature type="domain" description="PH" evidence="2">
    <location>
        <begin position="373"/>
        <end position="492"/>
    </location>
</feature>
<gene>
    <name evidence="5" type="ORF">HDU87_002813</name>
</gene>
<dbReference type="GO" id="GO:0005085">
    <property type="term" value="F:guanyl-nucleotide exchange factor activity"/>
    <property type="evidence" value="ECO:0007669"/>
    <property type="project" value="InterPro"/>
</dbReference>
<dbReference type="InterPro" id="IPR000219">
    <property type="entry name" value="DH_dom"/>
</dbReference>
<dbReference type="InterPro" id="IPR010481">
    <property type="entry name" value="Cdc24/Scd1_N"/>
</dbReference>
<dbReference type="InterPro" id="IPR033511">
    <property type="entry name" value="Cdc24/Scd1_PH_dom"/>
</dbReference>
<feature type="compositionally biased region" description="Polar residues" evidence="1">
    <location>
        <begin position="869"/>
        <end position="878"/>
    </location>
</feature>
<feature type="compositionally biased region" description="Low complexity" evidence="1">
    <location>
        <begin position="922"/>
        <end position="956"/>
    </location>
</feature>
<evidence type="ECO:0000256" key="1">
    <source>
        <dbReference type="SAM" id="MobiDB-lite"/>
    </source>
</evidence>
<dbReference type="SUPFAM" id="SSF54277">
    <property type="entry name" value="CAD &amp; PB1 domains"/>
    <property type="match status" value="1"/>
</dbReference>
<evidence type="ECO:0000313" key="6">
    <source>
        <dbReference type="Proteomes" id="UP001212152"/>
    </source>
</evidence>
<dbReference type="InterPro" id="IPR000270">
    <property type="entry name" value="PB1_dom"/>
</dbReference>
<dbReference type="Gene3D" id="3.10.20.90">
    <property type="entry name" value="Phosphatidylinositol 3-kinase Catalytic Subunit, Chain A, domain 1"/>
    <property type="match status" value="1"/>
</dbReference>
<dbReference type="InterPro" id="IPR036872">
    <property type="entry name" value="CH_dom_sf"/>
</dbReference>
<dbReference type="InterPro" id="IPR001849">
    <property type="entry name" value="PH_domain"/>
</dbReference>
<dbReference type="InterPro" id="IPR053793">
    <property type="entry name" value="PB1-like"/>
</dbReference>
<dbReference type="PANTHER" id="PTHR47339">
    <property type="entry name" value="CELL DIVISION CONTROL PROTEIN 24"/>
    <property type="match status" value="1"/>
</dbReference>
<evidence type="ECO:0000313" key="5">
    <source>
        <dbReference type="EMBL" id="KAJ3179607.1"/>
    </source>
</evidence>
<sequence>MEIARPQQTSGTTAAVSLYQQTMSLIEKLYSLPGFDFYMFPHGIDENTVIAPFEVIWSCFRLGSPFCHLYNQLRPRKRLAVPDVPTLKPPYNNTCKKAVYEFIVACKAELQLSDKELFSISGLYKDDTNEFVKLVETISIVVQKIENSGLFPPPRPLPFLTPSTSALTAKVPSDNRAKVVAEMLNTERQYSMDLEKLQHYQRELQSQNIVPRDMILQLFANLDELLDFQRRFLLQMEATLSLPPAEQRLGQLFIQNEQSFAVYIPFCGNYQLATTLAAENVALLSRCPDMDPVRDFASYLIKPVQRVCKYPLLLNELIKFTDADKYPYMKELTDGLAAVKRVTDLVNEEKRQEENRRIKSDVFERVEDWKGLNTSEFGNLLLSDKFPMNNGEAEKDFELFLFENILLCCKDTNKKRKTKRGNRDEVTTAFALKGNIYIERVDSIADETSASQQRFQLKVFWRDGMDMESFVLRCRNQEQVNLWKGRLDGLLQVERMRKMSLRDASSYSRSTQLHPDITRGMTRGSAAKQAYEDEQQRPSRSDSRYDPAPPARSPAEMPSSITRSKSSPNNYYGAQNVMSPYQPDFIPSPYQPEPSQASSRKSAPAPPKARGSTFSPDYNYDRRPSRGRSSSPPPNGRIARDTSPAPPMPPNVTSPNSSTYDMSYAERKRERSRSRPRTDDSKGYGAAPPQIPLPDLPTGMILNGRLPPPPSAPLPPPPDGRRPSRSEQRGGYFDGAEEVSAFRSSRRGDFSPTSESIPSSPIGQRKSSMPAPTMTGRSLTSPYPLSQLANGQAEFPAPPKLQLPPAPRPPTGRENGYRDSSAREYDSMSSVSSTATAGGRPALSSYGGASFSGYDRPVGPVSRLVNEPQMYTRSNSSPDMGPSSRGRGPPNMPLPPTPGISTSASARSMSTGLPYNLTAQNSSASMASASLGNGSPTSANSLSNNNSNNPSQTSISGGAPSVRVKMHYGTDVFVVAVPATCTFPELQSKMERKVRMCGGAAAAAVSDGRRFRMRYRDEDGDFIAINDSRDVAMAFEAASRAGPTAGDRGFISLWIV</sequence>
<dbReference type="CDD" id="cd13246">
    <property type="entry name" value="PH_Scd1"/>
    <property type="match status" value="1"/>
</dbReference>
<dbReference type="PROSITE" id="PS51745">
    <property type="entry name" value="PB1"/>
    <property type="match status" value="1"/>
</dbReference>
<dbReference type="Proteomes" id="UP001212152">
    <property type="component" value="Unassembled WGS sequence"/>
</dbReference>
<feature type="domain" description="PB1" evidence="4">
    <location>
        <begin position="961"/>
        <end position="1056"/>
    </location>
</feature>
<dbReference type="SUPFAM" id="SSF50729">
    <property type="entry name" value="PH domain-like"/>
    <property type="match status" value="1"/>
</dbReference>
<dbReference type="Pfam" id="PF00564">
    <property type="entry name" value="PB1"/>
    <property type="match status" value="1"/>
</dbReference>
<feature type="compositionally biased region" description="Basic and acidic residues" evidence="1">
    <location>
        <begin position="815"/>
        <end position="826"/>
    </location>
</feature>
<dbReference type="InterPro" id="IPR053026">
    <property type="entry name" value="CDC42_GEF"/>
</dbReference>
<dbReference type="Gene3D" id="1.10.418.10">
    <property type="entry name" value="Calponin-like domain"/>
    <property type="match status" value="1"/>
</dbReference>
<proteinExistence type="predicted"/>
<dbReference type="Pfam" id="PF15411">
    <property type="entry name" value="PH_10"/>
    <property type="match status" value="1"/>
</dbReference>
<evidence type="ECO:0000259" key="4">
    <source>
        <dbReference type="PROSITE" id="PS51745"/>
    </source>
</evidence>
<protein>
    <submittedName>
        <fullName evidence="5">Uncharacterized protein</fullName>
    </submittedName>
</protein>